<name>A0ACC3DC56_9PEZI</name>
<accession>A0ACC3DC56</accession>
<proteinExistence type="predicted"/>
<protein>
    <submittedName>
        <fullName evidence="1">Uncharacterized protein</fullName>
    </submittedName>
</protein>
<dbReference type="EMBL" id="JAWDJW010006358">
    <property type="protein sequence ID" value="KAK3065134.1"/>
    <property type="molecule type" value="Genomic_DNA"/>
</dbReference>
<comment type="caution">
    <text evidence="1">The sequence shown here is derived from an EMBL/GenBank/DDBJ whole genome shotgun (WGS) entry which is preliminary data.</text>
</comment>
<evidence type="ECO:0000313" key="1">
    <source>
        <dbReference type="EMBL" id="KAK3065134.1"/>
    </source>
</evidence>
<keyword evidence="2" id="KW-1185">Reference proteome</keyword>
<organism evidence="1 2">
    <name type="scientific">Coniosporium uncinatum</name>
    <dbReference type="NCBI Taxonomy" id="93489"/>
    <lineage>
        <taxon>Eukaryota</taxon>
        <taxon>Fungi</taxon>
        <taxon>Dikarya</taxon>
        <taxon>Ascomycota</taxon>
        <taxon>Pezizomycotina</taxon>
        <taxon>Dothideomycetes</taxon>
        <taxon>Dothideomycetes incertae sedis</taxon>
        <taxon>Coniosporium</taxon>
    </lineage>
</organism>
<dbReference type="Proteomes" id="UP001186974">
    <property type="component" value="Unassembled WGS sequence"/>
</dbReference>
<evidence type="ECO:0000313" key="2">
    <source>
        <dbReference type="Proteomes" id="UP001186974"/>
    </source>
</evidence>
<sequence length="169" mass="19944">MRQRGHKYQIDGESDGEHPICDPDIEISSSRHGIGVKKKRSSEPQKKTRKQAIQWVIRTMQRSRGRELPGTFIPMLIDHLFWDQSEPWETLVQEQINTVARACKRFVFDVLRHVAVQEIESRIQTLTALPQLERNHRAALDELKHTVEDTQRHPITYNHYFSDILQKRQ</sequence>
<reference evidence="1" key="1">
    <citation type="submission" date="2024-09" db="EMBL/GenBank/DDBJ databases">
        <title>Black Yeasts Isolated from many extreme environments.</title>
        <authorList>
            <person name="Coleine C."/>
            <person name="Stajich J.E."/>
            <person name="Selbmann L."/>
        </authorList>
    </citation>
    <scope>NUCLEOTIDE SEQUENCE</scope>
    <source>
        <strain evidence="1">CCFEE 5737</strain>
    </source>
</reference>
<gene>
    <name evidence="1" type="ORF">LTS18_009119</name>
</gene>